<comment type="function">
    <text evidence="14 19">Joins adenosylcobinamide-GDP and alpha-ribazole to generate adenosylcobalamin (Ado-cobalamin). Also synthesizes adenosylcobalamin 5'-phosphate from adenosylcobinamide-GDP and alpha-ribazole 5'-phosphate.</text>
</comment>
<feature type="transmembrane region" description="Helical" evidence="19">
    <location>
        <begin position="110"/>
        <end position="130"/>
    </location>
</feature>
<protein>
    <recommendedName>
        <fullName evidence="6 19">Adenosylcobinamide-GDP ribazoletransferase</fullName>
        <ecNumber evidence="5 19">2.7.8.26</ecNumber>
    </recommendedName>
    <alternativeName>
        <fullName evidence="16 19">Cobalamin synthase</fullName>
    </alternativeName>
    <alternativeName>
        <fullName evidence="15 19">Cobalamin-5'-phosphate synthase</fullName>
    </alternativeName>
</protein>
<keyword evidence="9 19" id="KW-0808">Transferase</keyword>
<comment type="catalytic activity">
    <reaction evidence="18 19">
        <text>alpha-ribazole 5'-phosphate + adenosylcob(III)inamide-GDP = adenosylcob(III)alamin 5'-phosphate + GMP + H(+)</text>
        <dbReference type="Rhea" id="RHEA:23560"/>
        <dbReference type="ChEBI" id="CHEBI:15378"/>
        <dbReference type="ChEBI" id="CHEBI:57918"/>
        <dbReference type="ChEBI" id="CHEBI:58115"/>
        <dbReference type="ChEBI" id="CHEBI:60487"/>
        <dbReference type="ChEBI" id="CHEBI:60493"/>
        <dbReference type="EC" id="2.7.8.26"/>
    </reaction>
</comment>
<reference evidence="20 21" key="2">
    <citation type="submission" date="2009-02" db="EMBL/GenBank/DDBJ databases">
        <title>Draft genome sequence of Blautia hydrogenotrophica DSM 10507 (Ruminococcus hydrogenotrophicus DSM 10507).</title>
        <authorList>
            <person name="Sudarsanam P."/>
            <person name="Ley R."/>
            <person name="Guruge J."/>
            <person name="Turnbaugh P.J."/>
            <person name="Mahowald M."/>
            <person name="Liep D."/>
            <person name="Gordon J."/>
        </authorList>
    </citation>
    <scope>NUCLEOTIDE SEQUENCE [LARGE SCALE GENOMIC DNA]</scope>
    <source>
        <strain evidence="21">DSM 10507 / JCM 14656 / S5a33</strain>
    </source>
</reference>
<dbReference type="GO" id="GO:0005886">
    <property type="term" value="C:plasma membrane"/>
    <property type="evidence" value="ECO:0007669"/>
    <property type="project" value="UniProtKB-SubCell"/>
</dbReference>
<evidence type="ECO:0000256" key="19">
    <source>
        <dbReference type="HAMAP-Rule" id="MF_00719"/>
    </source>
</evidence>
<keyword evidence="13 19" id="KW-0472">Membrane</keyword>
<evidence type="ECO:0000256" key="5">
    <source>
        <dbReference type="ARBA" id="ARBA00013200"/>
    </source>
</evidence>
<gene>
    <name evidence="19" type="primary">cobS</name>
    <name evidence="20" type="ORF">RUMHYD_00785</name>
</gene>
<evidence type="ECO:0000256" key="13">
    <source>
        <dbReference type="ARBA" id="ARBA00023136"/>
    </source>
</evidence>
<keyword evidence="21" id="KW-1185">Reference proteome</keyword>
<dbReference type="eggNOG" id="COG0368">
    <property type="taxonomic scope" value="Bacteria"/>
</dbReference>
<feature type="transmembrane region" description="Helical" evidence="19">
    <location>
        <begin position="63"/>
        <end position="89"/>
    </location>
</feature>
<feature type="transmembrane region" description="Helical" evidence="19">
    <location>
        <begin position="142"/>
        <end position="162"/>
    </location>
</feature>
<dbReference type="RefSeq" id="WP_005946249.1">
    <property type="nucleotide sequence ID" value="NZ_CP136423.1"/>
</dbReference>
<keyword evidence="7 19" id="KW-1003">Cell membrane</keyword>
<evidence type="ECO:0000313" key="21">
    <source>
        <dbReference type="Proteomes" id="UP000003100"/>
    </source>
</evidence>
<dbReference type="AlphaFoldDB" id="C0CIW8"/>
<evidence type="ECO:0000256" key="12">
    <source>
        <dbReference type="ARBA" id="ARBA00022989"/>
    </source>
</evidence>
<evidence type="ECO:0000256" key="7">
    <source>
        <dbReference type="ARBA" id="ARBA00022475"/>
    </source>
</evidence>
<name>C0CIW8_BLAHS</name>
<keyword evidence="11 19" id="KW-0460">Magnesium</keyword>
<keyword evidence="12 19" id="KW-1133">Transmembrane helix</keyword>
<keyword evidence="10 19" id="KW-0812">Transmembrane</keyword>
<reference evidence="20 21" key="1">
    <citation type="submission" date="2009-01" db="EMBL/GenBank/DDBJ databases">
        <authorList>
            <person name="Fulton L."/>
            <person name="Clifton S."/>
            <person name="Fulton B."/>
            <person name="Xu J."/>
            <person name="Minx P."/>
            <person name="Pepin K.H."/>
            <person name="Johnson M."/>
            <person name="Bhonagiri V."/>
            <person name="Nash W.E."/>
            <person name="Mardis E.R."/>
            <person name="Wilson R.K."/>
        </authorList>
    </citation>
    <scope>NUCLEOTIDE SEQUENCE [LARGE SCALE GENOMIC DNA]</scope>
    <source>
        <strain evidence="21">DSM 10507 / JCM 14656 / S5a33</strain>
    </source>
</reference>
<dbReference type="EMBL" id="ACBZ01000029">
    <property type="protein sequence ID" value="EEG50274.1"/>
    <property type="molecule type" value="Genomic_DNA"/>
</dbReference>
<evidence type="ECO:0000256" key="9">
    <source>
        <dbReference type="ARBA" id="ARBA00022679"/>
    </source>
</evidence>
<sequence length="260" mass="28699">MAFWNGFKIAFSMYSKIPMPQSQWSRENMRYALGFFPMVGLVIGLLVWAVAELFESLGTAQGQLFRVSVLTVLPVLISGGIHLDGFLDVSDAMSSWQERDRRLEILKDSHAGAFAIICCAVYFVLYAGAVSLIEARTFQPLIFVYVMLRSVSGLSIVCLKLAKNTGLAATFSDGASKKVIRVWLSVYLILCAGVMCWLNLALGVLCAGVVLLVFLYFRHMVYRYFGGINGDMAGWFLQVAELCVMIATAVLTLLKGGTLW</sequence>
<proteinExistence type="inferred from homology"/>
<evidence type="ECO:0000256" key="2">
    <source>
        <dbReference type="ARBA" id="ARBA00004651"/>
    </source>
</evidence>
<dbReference type="InterPro" id="IPR003805">
    <property type="entry name" value="CobS"/>
</dbReference>
<comment type="catalytic activity">
    <reaction evidence="17 19">
        <text>alpha-ribazole + adenosylcob(III)inamide-GDP = adenosylcob(III)alamin + GMP + H(+)</text>
        <dbReference type="Rhea" id="RHEA:16049"/>
        <dbReference type="ChEBI" id="CHEBI:10329"/>
        <dbReference type="ChEBI" id="CHEBI:15378"/>
        <dbReference type="ChEBI" id="CHEBI:18408"/>
        <dbReference type="ChEBI" id="CHEBI:58115"/>
        <dbReference type="ChEBI" id="CHEBI:60487"/>
        <dbReference type="EC" id="2.7.8.26"/>
    </reaction>
</comment>
<feature type="transmembrane region" description="Helical" evidence="19">
    <location>
        <begin position="31"/>
        <end position="51"/>
    </location>
</feature>
<dbReference type="Proteomes" id="UP000003100">
    <property type="component" value="Unassembled WGS sequence"/>
</dbReference>
<dbReference type="HOGENOM" id="CLU_057426_1_2_9"/>
<evidence type="ECO:0000256" key="10">
    <source>
        <dbReference type="ARBA" id="ARBA00022692"/>
    </source>
</evidence>
<dbReference type="GO" id="GO:0009236">
    <property type="term" value="P:cobalamin biosynthetic process"/>
    <property type="evidence" value="ECO:0007669"/>
    <property type="project" value="UniProtKB-UniRule"/>
</dbReference>
<evidence type="ECO:0000256" key="8">
    <source>
        <dbReference type="ARBA" id="ARBA00022573"/>
    </source>
</evidence>
<evidence type="ECO:0000256" key="1">
    <source>
        <dbReference type="ARBA" id="ARBA00001946"/>
    </source>
</evidence>
<feature type="transmembrane region" description="Helical" evidence="19">
    <location>
        <begin position="235"/>
        <end position="254"/>
    </location>
</feature>
<comment type="cofactor">
    <cofactor evidence="1 19">
        <name>Mg(2+)</name>
        <dbReference type="ChEBI" id="CHEBI:18420"/>
    </cofactor>
</comment>
<dbReference type="GeneID" id="86821969"/>
<dbReference type="PANTHER" id="PTHR34148">
    <property type="entry name" value="ADENOSYLCOBINAMIDE-GDP RIBAZOLETRANSFERASE"/>
    <property type="match status" value="1"/>
</dbReference>
<accession>C0CIW8</accession>
<evidence type="ECO:0000313" key="20">
    <source>
        <dbReference type="EMBL" id="EEG50274.1"/>
    </source>
</evidence>
<dbReference type="Pfam" id="PF02654">
    <property type="entry name" value="CobS"/>
    <property type="match status" value="1"/>
</dbReference>
<evidence type="ECO:0000256" key="17">
    <source>
        <dbReference type="ARBA" id="ARBA00048623"/>
    </source>
</evidence>
<dbReference type="GO" id="GO:0008818">
    <property type="term" value="F:cobalamin 5'-phosphate synthase activity"/>
    <property type="evidence" value="ECO:0007669"/>
    <property type="project" value="UniProtKB-UniRule"/>
</dbReference>
<evidence type="ECO:0000256" key="11">
    <source>
        <dbReference type="ARBA" id="ARBA00022842"/>
    </source>
</evidence>
<evidence type="ECO:0000256" key="4">
    <source>
        <dbReference type="ARBA" id="ARBA00010561"/>
    </source>
</evidence>
<comment type="pathway">
    <text evidence="3 19">Cofactor biosynthesis; adenosylcobalamin biosynthesis; adenosylcobalamin from cob(II)yrinate a,c-diamide: step 7/7.</text>
</comment>
<evidence type="ECO:0000256" key="14">
    <source>
        <dbReference type="ARBA" id="ARBA00025228"/>
    </source>
</evidence>
<dbReference type="UniPathway" id="UPA00148">
    <property type="reaction ID" value="UER00238"/>
</dbReference>
<comment type="subcellular location">
    <subcellularLocation>
        <location evidence="2 19">Cell membrane</location>
        <topology evidence="2 19">Multi-pass membrane protein</topology>
    </subcellularLocation>
</comment>
<dbReference type="HAMAP" id="MF_00719">
    <property type="entry name" value="CobS"/>
    <property type="match status" value="1"/>
</dbReference>
<evidence type="ECO:0000256" key="15">
    <source>
        <dbReference type="ARBA" id="ARBA00032605"/>
    </source>
</evidence>
<evidence type="ECO:0000256" key="3">
    <source>
        <dbReference type="ARBA" id="ARBA00004663"/>
    </source>
</evidence>
<dbReference type="EC" id="2.7.8.26" evidence="5 19"/>
<evidence type="ECO:0000256" key="6">
    <source>
        <dbReference type="ARBA" id="ARBA00015850"/>
    </source>
</evidence>
<organism evidence="20 21">
    <name type="scientific">Blautia hydrogenotrophica (strain DSM 10507 / JCM 14656 / S5a33)</name>
    <name type="common">Ruminococcus hydrogenotrophicus</name>
    <dbReference type="NCBI Taxonomy" id="476272"/>
    <lineage>
        <taxon>Bacteria</taxon>
        <taxon>Bacillati</taxon>
        <taxon>Bacillota</taxon>
        <taxon>Clostridia</taxon>
        <taxon>Lachnospirales</taxon>
        <taxon>Lachnospiraceae</taxon>
        <taxon>Blautia</taxon>
    </lineage>
</organism>
<dbReference type="GO" id="GO:0051073">
    <property type="term" value="F:adenosylcobinamide-GDP ribazoletransferase activity"/>
    <property type="evidence" value="ECO:0007669"/>
    <property type="project" value="UniProtKB-UniRule"/>
</dbReference>
<comment type="similarity">
    <text evidence="4 19">Belongs to the CobS family.</text>
</comment>
<evidence type="ECO:0000256" key="18">
    <source>
        <dbReference type="ARBA" id="ARBA00049504"/>
    </source>
</evidence>
<evidence type="ECO:0000256" key="16">
    <source>
        <dbReference type="ARBA" id="ARBA00032853"/>
    </source>
</evidence>
<dbReference type="PANTHER" id="PTHR34148:SF1">
    <property type="entry name" value="ADENOSYLCOBINAMIDE-GDP RIBAZOLETRANSFERASE"/>
    <property type="match status" value="1"/>
</dbReference>
<feature type="transmembrane region" description="Helical" evidence="19">
    <location>
        <begin position="182"/>
        <end position="215"/>
    </location>
</feature>
<dbReference type="PATRIC" id="fig|476272.21.peg.3788"/>
<keyword evidence="8 19" id="KW-0169">Cobalamin biosynthesis</keyword>